<accession>A0A1R0GYE7</accession>
<evidence type="ECO:0000313" key="1">
    <source>
        <dbReference type="EMBL" id="OLY81907.1"/>
    </source>
</evidence>
<evidence type="ECO:0000313" key="2">
    <source>
        <dbReference type="Proteomes" id="UP000187455"/>
    </source>
</evidence>
<dbReference type="Proteomes" id="UP000187455">
    <property type="component" value="Unassembled WGS sequence"/>
</dbReference>
<sequence length="75" mass="8828">MEWSMTSTEEKKIEMLTDVCHMVWVSSSEGNQSGSSKALYERMYKFICYTPWDLVPKFIQKIRREGLIVTLLSPY</sequence>
<proteinExistence type="predicted"/>
<name>A0A1R0GYE7_9FUNG</name>
<organism evidence="1 2">
    <name type="scientific">Smittium mucronatum</name>
    <dbReference type="NCBI Taxonomy" id="133383"/>
    <lineage>
        <taxon>Eukaryota</taxon>
        <taxon>Fungi</taxon>
        <taxon>Fungi incertae sedis</taxon>
        <taxon>Zoopagomycota</taxon>
        <taxon>Kickxellomycotina</taxon>
        <taxon>Harpellomycetes</taxon>
        <taxon>Harpellales</taxon>
        <taxon>Legeriomycetaceae</taxon>
        <taxon>Smittium</taxon>
    </lineage>
</organism>
<keyword evidence="2" id="KW-1185">Reference proteome</keyword>
<comment type="caution">
    <text evidence="1">The sequence shown here is derived from an EMBL/GenBank/DDBJ whole genome shotgun (WGS) entry which is preliminary data.</text>
</comment>
<protein>
    <submittedName>
        <fullName evidence="1">Uncharacterized protein</fullName>
    </submittedName>
</protein>
<gene>
    <name evidence="1" type="ORF">AYI68_g3979</name>
</gene>
<reference evidence="1 2" key="1">
    <citation type="journal article" date="2016" name="Mol. Biol. Evol.">
        <title>Genome-Wide Survey of Gut Fungi (Harpellales) Reveals the First Horizontally Transferred Ubiquitin Gene from a Mosquito Host.</title>
        <authorList>
            <person name="Wang Y."/>
            <person name="White M.M."/>
            <person name="Kvist S."/>
            <person name="Moncalvo J.M."/>
        </authorList>
    </citation>
    <scope>NUCLEOTIDE SEQUENCE [LARGE SCALE GENOMIC DNA]</scope>
    <source>
        <strain evidence="1 2">ALG-7-W6</strain>
    </source>
</reference>
<dbReference type="EMBL" id="LSSL01002085">
    <property type="protein sequence ID" value="OLY81907.1"/>
    <property type="molecule type" value="Genomic_DNA"/>
</dbReference>
<dbReference type="AlphaFoldDB" id="A0A1R0GYE7"/>